<dbReference type="AlphaFoldDB" id="A0A382FGQ5"/>
<evidence type="ECO:0000313" key="1">
    <source>
        <dbReference type="EMBL" id="SVB61504.1"/>
    </source>
</evidence>
<name>A0A382FGQ5_9ZZZZ</name>
<proteinExistence type="predicted"/>
<accession>A0A382FGQ5</accession>
<protein>
    <submittedName>
        <fullName evidence="1">Uncharacterized protein</fullName>
    </submittedName>
</protein>
<gene>
    <name evidence="1" type="ORF">METZ01_LOCUS214358</name>
</gene>
<organism evidence="1">
    <name type="scientific">marine metagenome</name>
    <dbReference type="NCBI Taxonomy" id="408172"/>
    <lineage>
        <taxon>unclassified sequences</taxon>
        <taxon>metagenomes</taxon>
        <taxon>ecological metagenomes</taxon>
    </lineage>
</organism>
<reference evidence="1" key="1">
    <citation type="submission" date="2018-05" db="EMBL/GenBank/DDBJ databases">
        <authorList>
            <person name="Lanie J.A."/>
            <person name="Ng W.-L."/>
            <person name="Kazmierczak K.M."/>
            <person name="Andrzejewski T.M."/>
            <person name="Davidsen T.M."/>
            <person name="Wayne K.J."/>
            <person name="Tettelin H."/>
            <person name="Glass J.I."/>
            <person name="Rusch D."/>
            <person name="Podicherti R."/>
            <person name="Tsui H.-C.T."/>
            <person name="Winkler M.E."/>
        </authorList>
    </citation>
    <scope>NUCLEOTIDE SEQUENCE</scope>
</reference>
<dbReference type="EMBL" id="UINC01049565">
    <property type="protein sequence ID" value="SVB61504.1"/>
    <property type="molecule type" value="Genomic_DNA"/>
</dbReference>
<sequence>MSNHIPDPDTYKLSCEDLIEGTVGNATVYLSDHETCAPVFDEEMEMGLCSRSRLAYS</sequence>